<organism evidence="1 2">
    <name type="scientific">Sphingoaurantiacus capsulatus</name>
    <dbReference type="NCBI Taxonomy" id="1771310"/>
    <lineage>
        <taxon>Bacteria</taxon>
        <taxon>Pseudomonadati</taxon>
        <taxon>Pseudomonadota</taxon>
        <taxon>Alphaproteobacteria</taxon>
        <taxon>Sphingomonadales</taxon>
        <taxon>Sphingosinicellaceae</taxon>
        <taxon>Sphingoaurantiacus</taxon>
    </lineage>
</organism>
<evidence type="ECO:0000313" key="1">
    <source>
        <dbReference type="EMBL" id="MFC3714308.1"/>
    </source>
</evidence>
<dbReference type="EMBL" id="JBHRXV010000013">
    <property type="protein sequence ID" value="MFC3714308.1"/>
    <property type="molecule type" value="Genomic_DNA"/>
</dbReference>
<dbReference type="Gene3D" id="3.50.50.60">
    <property type="entry name" value="FAD/NAD(P)-binding domain"/>
    <property type="match status" value="2"/>
</dbReference>
<keyword evidence="2" id="KW-1185">Reference proteome</keyword>
<dbReference type="Pfam" id="PF13738">
    <property type="entry name" value="Pyr_redox_3"/>
    <property type="match status" value="1"/>
</dbReference>
<dbReference type="SUPFAM" id="SSF51905">
    <property type="entry name" value="FAD/NAD(P)-binding domain"/>
    <property type="match status" value="2"/>
</dbReference>
<accession>A0ABV7XGW4</accession>
<dbReference type="PANTHER" id="PTHR42877:SF4">
    <property type="entry name" value="FAD_NAD(P)-BINDING DOMAIN-CONTAINING PROTEIN-RELATED"/>
    <property type="match status" value="1"/>
</dbReference>
<comment type="caution">
    <text evidence="1">The sequence shown here is derived from an EMBL/GenBank/DDBJ whole genome shotgun (WGS) entry which is preliminary data.</text>
</comment>
<sequence length="634" mass="70078">MANLTRESIRTALLEAHIPSLMAALVHLTGDASHLLPEHPPVYDFFGDGQGDLPDAVQADIRQRAEDALVAHLIDGRPLPPAPPEATIRQVMDFIAGVDIPEHYVPFLLEELGLDGRDAKQPDWRVETLAPKRNLSAIIVGAGMSGLLAAIRLRQAGVAVRIIEKNAEVGGTWFENSYPGCRVDNPNHLYGYSFEPSHEWPQHYSTQPVLLDYFRGVAAKHGLREHVRFETKVEDARWDEAASKWRVTVTQKGATESLEADLLVSAVGQLNQPRLPDVAGRDSFAGDAFHSARWRHDVDLAGKRVAVIGTGASAFQFVPEIAGKVASLTVFQRTPPWLGPTPNYHDDVGGGMRWMLEHVPTYESWYRFWLFWMLTDGIYEMVKADPAWDGDTTAISAMNAELRAALVEKIQEQIGDAPHLRELVVPSYPIGGKRTVRDNGVWLAALKRDNVEVVTNPIAKISPTGIETEDGASRDFDAIVYGTGFTASDFLSTFKVYGRGGVELHDRWQGDARAYLGLTVPGFPNFFMLYGPNTNIVVNGSIIFFSECGVRYVVGAAKLLLDEGAKSLEVREAVHDRFNADVDAANADMAWGQPGVTSWYKNAGGRVSQNWPWPLVDYWRVTLAPKAGEFVFDR</sequence>
<dbReference type="Proteomes" id="UP001595615">
    <property type="component" value="Unassembled WGS sequence"/>
</dbReference>
<reference evidence="2" key="1">
    <citation type="journal article" date="2019" name="Int. J. Syst. Evol. Microbiol.">
        <title>The Global Catalogue of Microorganisms (GCM) 10K type strain sequencing project: providing services to taxonomists for standard genome sequencing and annotation.</title>
        <authorList>
            <consortium name="The Broad Institute Genomics Platform"/>
            <consortium name="The Broad Institute Genome Sequencing Center for Infectious Disease"/>
            <person name="Wu L."/>
            <person name="Ma J."/>
        </authorList>
    </citation>
    <scope>NUCLEOTIDE SEQUENCE [LARGE SCALE GENOMIC DNA]</scope>
    <source>
        <strain evidence="2">KCTC 42644</strain>
    </source>
</reference>
<dbReference type="InterPro" id="IPR051209">
    <property type="entry name" value="FAD-bind_Monooxygenase_sf"/>
</dbReference>
<dbReference type="RefSeq" id="WP_380863670.1">
    <property type="nucleotide sequence ID" value="NZ_JBHRXV010000013.1"/>
</dbReference>
<name>A0ABV7XGW4_9SPHN</name>
<gene>
    <name evidence="1" type="ORF">ACFOMD_17195</name>
</gene>
<dbReference type="PANTHER" id="PTHR42877">
    <property type="entry name" value="L-ORNITHINE N(5)-MONOOXYGENASE-RELATED"/>
    <property type="match status" value="1"/>
</dbReference>
<dbReference type="PRINTS" id="PR00368">
    <property type="entry name" value="FADPNR"/>
</dbReference>
<dbReference type="InterPro" id="IPR036188">
    <property type="entry name" value="FAD/NAD-bd_sf"/>
</dbReference>
<protein>
    <submittedName>
        <fullName evidence="1">FAD-dependent oxidoreductase</fullName>
    </submittedName>
</protein>
<dbReference type="PRINTS" id="PR00411">
    <property type="entry name" value="PNDRDTASEI"/>
</dbReference>
<evidence type="ECO:0000313" key="2">
    <source>
        <dbReference type="Proteomes" id="UP001595615"/>
    </source>
</evidence>
<proteinExistence type="predicted"/>